<evidence type="ECO:0000313" key="1">
    <source>
        <dbReference type="EMBL" id="KAI8011556.1"/>
    </source>
</evidence>
<dbReference type="EMBL" id="CM045762">
    <property type="protein sequence ID" value="KAI8011556.1"/>
    <property type="molecule type" value="Genomic_DNA"/>
</dbReference>
<gene>
    <name evidence="1" type="ORF">LOK49_LG06G02021</name>
</gene>
<name>A0ACC0HHM8_9ERIC</name>
<accession>A0ACC0HHM8</accession>
<keyword evidence="2" id="KW-1185">Reference proteome</keyword>
<protein>
    <submittedName>
        <fullName evidence="1">Disease resistance protein</fullName>
    </submittedName>
</protein>
<sequence length="366" mass="42238">MEKPVVSFIINRLGVLLVEEAKFLYGVSEQVEQIRVELKRMQCFLEDAIQSDDVDARVSNWVVEIRQLAYETEDILETFVIKVSSKKNKRGVRNTLKRFACFFNEWLQVHGVGREIDAIKTKITNLTASLHTYGLKSIGEGTRSLAVEKQQELKRSYQHVVEEDFVGFEEDLNTVVKQLVQINDYTPSRVVSICGMGGLGKTTLAKKVYHHKDVQGHFDGLAWICISQQYQTREILQGIFIKLVSERKEDVVRMRDEELFEQLYEVQQRKKCLVVLDDIWSVEAWQSLRPAFPNGNTGSKILLTTRNKALASQIDPSHFLHEPQCLNDEESWDLFIKKALLRRDGRGNINQSTLLYILILIKLFQC</sequence>
<dbReference type="Proteomes" id="UP001060215">
    <property type="component" value="Chromosome 5"/>
</dbReference>
<comment type="caution">
    <text evidence="1">The sequence shown here is derived from an EMBL/GenBank/DDBJ whole genome shotgun (WGS) entry which is preliminary data.</text>
</comment>
<organism evidence="1 2">
    <name type="scientific">Camellia lanceoleosa</name>
    <dbReference type="NCBI Taxonomy" id="1840588"/>
    <lineage>
        <taxon>Eukaryota</taxon>
        <taxon>Viridiplantae</taxon>
        <taxon>Streptophyta</taxon>
        <taxon>Embryophyta</taxon>
        <taxon>Tracheophyta</taxon>
        <taxon>Spermatophyta</taxon>
        <taxon>Magnoliopsida</taxon>
        <taxon>eudicotyledons</taxon>
        <taxon>Gunneridae</taxon>
        <taxon>Pentapetalae</taxon>
        <taxon>asterids</taxon>
        <taxon>Ericales</taxon>
        <taxon>Theaceae</taxon>
        <taxon>Camellia</taxon>
    </lineage>
</organism>
<evidence type="ECO:0000313" key="2">
    <source>
        <dbReference type="Proteomes" id="UP001060215"/>
    </source>
</evidence>
<proteinExistence type="predicted"/>
<reference evidence="1 2" key="1">
    <citation type="journal article" date="2022" name="Plant J.">
        <title>Chromosome-level genome of Camellia lanceoleosa provides a valuable resource for understanding genome evolution and self-incompatibility.</title>
        <authorList>
            <person name="Gong W."/>
            <person name="Xiao S."/>
            <person name="Wang L."/>
            <person name="Liao Z."/>
            <person name="Chang Y."/>
            <person name="Mo W."/>
            <person name="Hu G."/>
            <person name="Li W."/>
            <person name="Zhao G."/>
            <person name="Zhu H."/>
            <person name="Hu X."/>
            <person name="Ji K."/>
            <person name="Xiang X."/>
            <person name="Song Q."/>
            <person name="Yuan D."/>
            <person name="Jin S."/>
            <person name="Zhang L."/>
        </authorList>
    </citation>
    <scope>NUCLEOTIDE SEQUENCE [LARGE SCALE GENOMIC DNA]</scope>
    <source>
        <strain evidence="1">SQ_2022a</strain>
    </source>
</reference>